<evidence type="ECO:0000259" key="5">
    <source>
        <dbReference type="Pfam" id="PF08241"/>
    </source>
</evidence>
<protein>
    <recommendedName>
        <fullName evidence="5">Methyltransferase type 11 domain-containing protein</fullName>
    </recommendedName>
</protein>
<dbReference type="EMBL" id="KV878214">
    <property type="protein sequence ID" value="OJJ33418.1"/>
    <property type="molecule type" value="Genomic_DNA"/>
</dbReference>
<dbReference type="PANTHER" id="PTHR44942">
    <property type="entry name" value="METHYLTRANSF_11 DOMAIN-CONTAINING PROTEIN"/>
    <property type="match status" value="1"/>
</dbReference>
<feature type="domain" description="Methyltransferase type 11" evidence="5">
    <location>
        <begin position="41"/>
        <end position="135"/>
    </location>
</feature>
<accession>A0A1L9REW7</accession>
<reference evidence="7" key="1">
    <citation type="journal article" date="2017" name="Genome Biol.">
        <title>Comparative genomics reveals high biological diversity and specific adaptations in the industrially and medically important fungal genus Aspergillus.</title>
        <authorList>
            <person name="de Vries R.P."/>
            <person name="Riley R."/>
            <person name="Wiebenga A."/>
            <person name="Aguilar-Osorio G."/>
            <person name="Amillis S."/>
            <person name="Uchima C.A."/>
            <person name="Anderluh G."/>
            <person name="Asadollahi M."/>
            <person name="Askin M."/>
            <person name="Barry K."/>
            <person name="Battaglia E."/>
            <person name="Bayram O."/>
            <person name="Benocci T."/>
            <person name="Braus-Stromeyer S.A."/>
            <person name="Caldana C."/>
            <person name="Canovas D."/>
            <person name="Cerqueira G.C."/>
            <person name="Chen F."/>
            <person name="Chen W."/>
            <person name="Choi C."/>
            <person name="Clum A."/>
            <person name="Dos Santos R.A."/>
            <person name="Damasio A.R."/>
            <person name="Diallinas G."/>
            <person name="Emri T."/>
            <person name="Fekete E."/>
            <person name="Flipphi M."/>
            <person name="Freyberg S."/>
            <person name="Gallo A."/>
            <person name="Gournas C."/>
            <person name="Habgood R."/>
            <person name="Hainaut M."/>
            <person name="Harispe M.L."/>
            <person name="Henrissat B."/>
            <person name="Hilden K.S."/>
            <person name="Hope R."/>
            <person name="Hossain A."/>
            <person name="Karabika E."/>
            <person name="Karaffa L."/>
            <person name="Karanyi Z."/>
            <person name="Krasevec N."/>
            <person name="Kuo A."/>
            <person name="Kusch H."/>
            <person name="LaButti K."/>
            <person name="Lagendijk E.L."/>
            <person name="Lapidus A."/>
            <person name="Levasseur A."/>
            <person name="Lindquist E."/>
            <person name="Lipzen A."/>
            <person name="Logrieco A.F."/>
            <person name="MacCabe A."/>
            <person name="Maekelae M.R."/>
            <person name="Malavazi I."/>
            <person name="Melin P."/>
            <person name="Meyer V."/>
            <person name="Mielnichuk N."/>
            <person name="Miskei M."/>
            <person name="Molnar A.P."/>
            <person name="Mule G."/>
            <person name="Ngan C.Y."/>
            <person name="Orejas M."/>
            <person name="Orosz E."/>
            <person name="Ouedraogo J.P."/>
            <person name="Overkamp K.M."/>
            <person name="Park H.-S."/>
            <person name="Perrone G."/>
            <person name="Piumi F."/>
            <person name="Punt P.J."/>
            <person name="Ram A.F."/>
            <person name="Ramon A."/>
            <person name="Rauscher S."/>
            <person name="Record E."/>
            <person name="Riano-Pachon D.M."/>
            <person name="Robert V."/>
            <person name="Roehrig J."/>
            <person name="Ruller R."/>
            <person name="Salamov A."/>
            <person name="Salih N.S."/>
            <person name="Samson R.A."/>
            <person name="Sandor E."/>
            <person name="Sanguinetti M."/>
            <person name="Schuetze T."/>
            <person name="Sepcic K."/>
            <person name="Shelest E."/>
            <person name="Sherlock G."/>
            <person name="Sophianopoulou V."/>
            <person name="Squina F.M."/>
            <person name="Sun H."/>
            <person name="Susca A."/>
            <person name="Todd R.B."/>
            <person name="Tsang A."/>
            <person name="Unkles S.E."/>
            <person name="van de Wiele N."/>
            <person name="van Rossen-Uffink D."/>
            <person name="Oliveira J.V."/>
            <person name="Vesth T.C."/>
            <person name="Visser J."/>
            <person name="Yu J.-H."/>
            <person name="Zhou M."/>
            <person name="Andersen M.R."/>
            <person name="Archer D.B."/>
            <person name="Baker S.E."/>
            <person name="Benoit I."/>
            <person name="Brakhage A.A."/>
            <person name="Braus G.H."/>
            <person name="Fischer R."/>
            <person name="Frisvad J.C."/>
            <person name="Goldman G.H."/>
            <person name="Houbraken J."/>
            <person name="Oakley B."/>
            <person name="Pocsi I."/>
            <person name="Scazzocchio C."/>
            <person name="Seiboth B."/>
            <person name="vanKuyk P.A."/>
            <person name="Wortman J."/>
            <person name="Dyer P.S."/>
            <person name="Grigoriev I.V."/>
        </authorList>
    </citation>
    <scope>NUCLEOTIDE SEQUENCE [LARGE SCALE GENOMIC DNA]</scope>
    <source>
        <strain evidence="7">DTO 134E9</strain>
    </source>
</reference>
<name>A0A1L9REW7_ASPWE</name>
<evidence type="ECO:0000313" key="6">
    <source>
        <dbReference type="EMBL" id="OJJ33418.1"/>
    </source>
</evidence>
<dbReference type="VEuPathDB" id="FungiDB:ASPWEDRAFT_138417"/>
<dbReference type="Pfam" id="PF08241">
    <property type="entry name" value="Methyltransf_11"/>
    <property type="match status" value="1"/>
</dbReference>
<comment type="similarity">
    <text evidence="1">Belongs to the methyltransferase superfamily.</text>
</comment>
<sequence>MTSFASKAFSHHGYAAFRPSYPNHLYSLIFSFHNGPSSLALDLGTGHGLVARYLSPHFDRVIGSDPSAGMIQEAKNLSSEYTNISFHQASAERSDFVNDNSVDLVVAAQASHWFNYDSLWPELKRIVRPGGTLAFWGYKDHVMVSHPKATALINHYAYDHDPWLMGSYWQQPGRSIVQQKLRAVQPPPQDWNDITRLEYEPETGEGTRFMQAKMKLGTMEEYIRTWSAFHAWKGRWPNRKRRAVDGDGEGDVIDELMDRIREEEPELRGEGVEGGWREVEVDIEWGSALIMARKKQ</sequence>
<evidence type="ECO:0000313" key="7">
    <source>
        <dbReference type="Proteomes" id="UP000184383"/>
    </source>
</evidence>
<evidence type="ECO:0000256" key="1">
    <source>
        <dbReference type="ARBA" id="ARBA00008361"/>
    </source>
</evidence>
<evidence type="ECO:0000256" key="2">
    <source>
        <dbReference type="ARBA" id="ARBA00022603"/>
    </source>
</evidence>
<dbReference type="RefSeq" id="XP_040687095.1">
    <property type="nucleotide sequence ID" value="XM_040829375.1"/>
</dbReference>
<dbReference type="CDD" id="cd02440">
    <property type="entry name" value="AdoMet_MTases"/>
    <property type="match status" value="1"/>
</dbReference>
<dbReference type="InterPro" id="IPR051052">
    <property type="entry name" value="Diverse_substrate_MTase"/>
</dbReference>
<dbReference type="InterPro" id="IPR013216">
    <property type="entry name" value="Methyltransf_11"/>
</dbReference>
<keyword evidence="7" id="KW-1185">Reference proteome</keyword>
<proteinExistence type="inferred from homology"/>
<keyword evidence="2" id="KW-0489">Methyltransferase</keyword>
<dbReference type="OrthoDB" id="10027013at2759"/>
<dbReference type="Gene3D" id="3.40.50.150">
    <property type="entry name" value="Vaccinia Virus protein VP39"/>
    <property type="match status" value="1"/>
</dbReference>
<dbReference type="SUPFAM" id="SSF53335">
    <property type="entry name" value="S-adenosyl-L-methionine-dependent methyltransferases"/>
    <property type="match status" value="1"/>
</dbReference>
<evidence type="ECO:0000256" key="3">
    <source>
        <dbReference type="ARBA" id="ARBA00022679"/>
    </source>
</evidence>
<dbReference type="Proteomes" id="UP000184383">
    <property type="component" value="Unassembled WGS sequence"/>
</dbReference>
<keyword evidence="4" id="KW-0949">S-adenosyl-L-methionine</keyword>
<keyword evidence="3" id="KW-0808">Transferase</keyword>
<gene>
    <name evidence="6" type="ORF">ASPWEDRAFT_138417</name>
</gene>
<evidence type="ECO:0000256" key="4">
    <source>
        <dbReference type="ARBA" id="ARBA00022691"/>
    </source>
</evidence>
<dbReference type="PANTHER" id="PTHR44942:SF4">
    <property type="entry name" value="METHYLTRANSFERASE TYPE 11 DOMAIN-CONTAINING PROTEIN"/>
    <property type="match status" value="1"/>
</dbReference>
<dbReference type="InterPro" id="IPR029063">
    <property type="entry name" value="SAM-dependent_MTases_sf"/>
</dbReference>
<dbReference type="AlphaFoldDB" id="A0A1L9REW7"/>
<dbReference type="GO" id="GO:0008757">
    <property type="term" value="F:S-adenosylmethionine-dependent methyltransferase activity"/>
    <property type="evidence" value="ECO:0007669"/>
    <property type="project" value="InterPro"/>
</dbReference>
<dbReference type="GeneID" id="63745223"/>
<organism evidence="6 7">
    <name type="scientific">Aspergillus wentii DTO 134E9</name>
    <dbReference type="NCBI Taxonomy" id="1073089"/>
    <lineage>
        <taxon>Eukaryota</taxon>
        <taxon>Fungi</taxon>
        <taxon>Dikarya</taxon>
        <taxon>Ascomycota</taxon>
        <taxon>Pezizomycotina</taxon>
        <taxon>Eurotiomycetes</taxon>
        <taxon>Eurotiomycetidae</taxon>
        <taxon>Eurotiales</taxon>
        <taxon>Aspergillaceae</taxon>
        <taxon>Aspergillus</taxon>
        <taxon>Aspergillus subgen. Cremei</taxon>
    </lineage>
</organism>
<dbReference type="GO" id="GO:0032259">
    <property type="term" value="P:methylation"/>
    <property type="evidence" value="ECO:0007669"/>
    <property type="project" value="UniProtKB-KW"/>
</dbReference>
<dbReference type="STRING" id="1073089.A0A1L9REW7"/>